<dbReference type="InterPro" id="IPR012348">
    <property type="entry name" value="RNR-like"/>
</dbReference>
<dbReference type="InterPro" id="IPR009078">
    <property type="entry name" value="Ferritin-like_SF"/>
</dbReference>
<evidence type="ECO:0000256" key="2">
    <source>
        <dbReference type="ARBA" id="ARBA00008749"/>
    </source>
</evidence>
<dbReference type="InterPro" id="IPR005067">
    <property type="entry name" value="Fatty_acid_desaturase-2"/>
</dbReference>
<dbReference type="PROSITE" id="PS00018">
    <property type="entry name" value="EF_HAND_1"/>
    <property type="match status" value="1"/>
</dbReference>
<dbReference type="Gene3D" id="1.10.620.20">
    <property type="entry name" value="Ribonucleotide Reductase, subunit A"/>
    <property type="match status" value="1"/>
</dbReference>
<dbReference type="SUPFAM" id="SSF47240">
    <property type="entry name" value="Ferritin-like"/>
    <property type="match status" value="1"/>
</dbReference>
<reference evidence="12" key="1">
    <citation type="submission" date="2020-05" db="EMBL/GenBank/DDBJ databases">
        <authorList>
            <person name="Chiriac C."/>
            <person name="Salcher M."/>
            <person name="Ghai R."/>
            <person name="Kavagutti S V."/>
        </authorList>
    </citation>
    <scope>NUCLEOTIDE SEQUENCE</scope>
</reference>
<comment type="similarity">
    <text evidence="2">Belongs to the fatty acid desaturase type 2 family.</text>
</comment>
<evidence type="ECO:0000313" key="11">
    <source>
        <dbReference type="EMBL" id="CAB4757031.1"/>
    </source>
</evidence>
<evidence type="ECO:0000256" key="1">
    <source>
        <dbReference type="ARBA" id="ARBA00001954"/>
    </source>
</evidence>
<protein>
    <submittedName>
        <fullName evidence="12">Unannotated protein</fullName>
    </submittedName>
</protein>
<evidence type="ECO:0000256" key="3">
    <source>
        <dbReference type="ARBA" id="ARBA00011738"/>
    </source>
</evidence>
<evidence type="ECO:0000256" key="10">
    <source>
        <dbReference type="ARBA" id="ARBA00023160"/>
    </source>
</evidence>
<dbReference type="CDD" id="cd01050">
    <property type="entry name" value="Acyl_ACP_Desat"/>
    <property type="match status" value="1"/>
</dbReference>
<name>A0A6J6ZRH3_9ZZZZ</name>
<dbReference type="PANTHER" id="PTHR31155">
    <property type="entry name" value="ACYL- ACYL-CARRIER-PROTEIN DESATURASE-RELATED"/>
    <property type="match status" value="1"/>
</dbReference>
<dbReference type="EMBL" id="CAFAAY010000088">
    <property type="protein sequence ID" value="CAB4820277.1"/>
    <property type="molecule type" value="Genomic_DNA"/>
</dbReference>
<dbReference type="EMBL" id="CAEZZI010000062">
    <property type="protein sequence ID" value="CAB4757031.1"/>
    <property type="molecule type" value="Genomic_DNA"/>
</dbReference>
<dbReference type="Pfam" id="PF03405">
    <property type="entry name" value="FA_desaturase_2"/>
    <property type="match status" value="1"/>
</dbReference>
<dbReference type="GO" id="GO:0046872">
    <property type="term" value="F:metal ion binding"/>
    <property type="evidence" value="ECO:0007669"/>
    <property type="project" value="UniProtKB-KW"/>
</dbReference>
<dbReference type="PIRSF" id="PIRSF000346">
    <property type="entry name" value="Dlt9_acylACP_des"/>
    <property type="match status" value="1"/>
</dbReference>
<keyword evidence="10" id="KW-0275">Fatty acid biosynthesis</keyword>
<keyword evidence="7" id="KW-0560">Oxidoreductase</keyword>
<evidence type="ECO:0000256" key="8">
    <source>
        <dbReference type="ARBA" id="ARBA00023004"/>
    </source>
</evidence>
<accession>A0A6J6ZRH3</accession>
<sequence>MSEESEKIQSRLIRDLEPVVAVELERHLSIQKNWYPHEYVPWSEGRDFAGPLNGDAWEAKDSRLSPVAQDSLILNLLTEDNLPSYHTEITLSMGRDGAWGNWIERWTAEEGRHAIVIRDYLMATRGVDPYELEDLRMAHMSLGYQTPYENDMLHTIAYVSFQELATRISHRNTGKISDDPIAEGMMQRIALDENLHMIFYRNTLQAALELEPNAAMRAIADVVTNFDMPGANMPGFGRKAVQIALAGIYDMQQHLEEVIAPVLRAWNVFERNDLSGDGLVARDELSAFLTKTTEESDRFNEKREHHFERLIARGQEPIRIQK</sequence>
<evidence type="ECO:0000313" key="12">
    <source>
        <dbReference type="EMBL" id="CAB4820277.1"/>
    </source>
</evidence>
<keyword evidence="9" id="KW-0443">Lipid metabolism</keyword>
<keyword evidence="5" id="KW-0479">Metal-binding</keyword>
<evidence type="ECO:0000256" key="4">
    <source>
        <dbReference type="ARBA" id="ARBA00022516"/>
    </source>
</evidence>
<keyword evidence="4" id="KW-0444">Lipid biosynthesis</keyword>
<dbReference type="GO" id="GO:0045300">
    <property type="term" value="F:stearoyl-[ACP] desaturase activity"/>
    <property type="evidence" value="ECO:0007669"/>
    <property type="project" value="InterPro"/>
</dbReference>
<comment type="cofactor">
    <cofactor evidence="1">
        <name>Fe(2+)</name>
        <dbReference type="ChEBI" id="CHEBI:29033"/>
    </cofactor>
</comment>
<evidence type="ECO:0000256" key="5">
    <source>
        <dbReference type="ARBA" id="ARBA00022723"/>
    </source>
</evidence>
<evidence type="ECO:0000256" key="9">
    <source>
        <dbReference type="ARBA" id="ARBA00023098"/>
    </source>
</evidence>
<dbReference type="PANTHER" id="PTHR31155:SF9">
    <property type="entry name" value="STEAROYL-[ACYL-CARRIER-PROTEIN] 9-DESATURASE 7, CHLOROPLASTIC"/>
    <property type="match status" value="1"/>
</dbReference>
<dbReference type="GO" id="GO:0005829">
    <property type="term" value="C:cytosol"/>
    <property type="evidence" value="ECO:0007669"/>
    <property type="project" value="TreeGrafter"/>
</dbReference>
<evidence type="ECO:0000256" key="6">
    <source>
        <dbReference type="ARBA" id="ARBA00022832"/>
    </source>
</evidence>
<organism evidence="12">
    <name type="scientific">freshwater metagenome</name>
    <dbReference type="NCBI Taxonomy" id="449393"/>
    <lineage>
        <taxon>unclassified sequences</taxon>
        <taxon>metagenomes</taxon>
        <taxon>ecological metagenomes</taxon>
    </lineage>
</organism>
<gene>
    <name evidence="11" type="ORF">UFOPK2842_00727</name>
    <name evidence="12" type="ORF">UFOPK3124_01004</name>
</gene>
<dbReference type="AlphaFoldDB" id="A0A6J6ZRH3"/>
<dbReference type="InterPro" id="IPR018247">
    <property type="entry name" value="EF_Hand_1_Ca_BS"/>
</dbReference>
<keyword evidence="8" id="KW-0408">Iron</keyword>
<evidence type="ECO:0000256" key="7">
    <source>
        <dbReference type="ARBA" id="ARBA00023002"/>
    </source>
</evidence>
<keyword evidence="6" id="KW-0276">Fatty acid metabolism</keyword>
<comment type="subunit">
    <text evidence="3">Homodimer.</text>
</comment>
<dbReference type="GO" id="GO:0006633">
    <property type="term" value="P:fatty acid biosynthetic process"/>
    <property type="evidence" value="ECO:0007669"/>
    <property type="project" value="UniProtKB-KW"/>
</dbReference>
<proteinExistence type="inferred from homology"/>